<accession>A0A6J5VN30</accession>
<reference evidence="2 3" key="1">
    <citation type="submission" date="2020-05" db="EMBL/GenBank/DDBJ databases">
        <authorList>
            <person name="Campoy J."/>
            <person name="Schneeberger K."/>
            <person name="Spophaly S."/>
        </authorList>
    </citation>
    <scope>NUCLEOTIDE SEQUENCE [LARGE SCALE GENOMIC DNA]</scope>
    <source>
        <strain evidence="2">PruArmRojPasFocal</strain>
    </source>
</reference>
<protein>
    <submittedName>
        <fullName evidence="2">Uncharacterized protein</fullName>
    </submittedName>
</protein>
<evidence type="ECO:0000313" key="3">
    <source>
        <dbReference type="Proteomes" id="UP000507222"/>
    </source>
</evidence>
<proteinExistence type="predicted"/>
<dbReference type="Proteomes" id="UP000507222">
    <property type="component" value="Unassembled WGS sequence"/>
</dbReference>
<organism evidence="2 3">
    <name type="scientific">Prunus armeniaca</name>
    <name type="common">Apricot</name>
    <name type="synonym">Armeniaca vulgaris</name>
    <dbReference type="NCBI Taxonomy" id="36596"/>
    <lineage>
        <taxon>Eukaryota</taxon>
        <taxon>Viridiplantae</taxon>
        <taxon>Streptophyta</taxon>
        <taxon>Embryophyta</taxon>
        <taxon>Tracheophyta</taxon>
        <taxon>Spermatophyta</taxon>
        <taxon>Magnoliopsida</taxon>
        <taxon>eudicotyledons</taxon>
        <taxon>Gunneridae</taxon>
        <taxon>Pentapetalae</taxon>
        <taxon>rosids</taxon>
        <taxon>fabids</taxon>
        <taxon>Rosales</taxon>
        <taxon>Rosaceae</taxon>
        <taxon>Amygdaloideae</taxon>
        <taxon>Amygdaleae</taxon>
        <taxon>Prunus</taxon>
    </lineage>
</organism>
<gene>
    <name evidence="2" type="ORF">CURHAP_LOCUS48729</name>
</gene>
<dbReference type="EMBL" id="CAEKDK010000008">
    <property type="protein sequence ID" value="CAB4289603.1"/>
    <property type="molecule type" value="Genomic_DNA"/>
</dbReference>
<evidence type="ECO:0000256" key="1">
    <source>
        <dbReference type="SAM" id="MobiDB-lite"/>
    </source>
</evidence>
<feature type="compositionally biased region" description="Basic and acidic residues" evidence="1">
    <location>
        <begin position="7"/>
        <end position="19"/>
    </location>
</feature>
<sequence length="66" mass="7047">MPIGGREGMRGWEAMEGKTKASHSCGVQSEEREEEDRRENKGRGGGGEEGQRLPLLCAALKEGCGG</sequence>
<feature type="region of interest" description="Disordered" evidence="1">
    <location>
        <begin position="1"/>
        <end position="54"/>
    </location>
</feature>
<evidence type="ECO:0000313" key="2">
    <source>
        <dbReference type="EMBL" id="CAB4289603.1"/>
    </source>
</evidence>
<name>A0A6J5VN30_PRUAR</name>
<dbReference type="AlphaFoldDB" id="A0A6J5VN30"/>